<reference evidence="2" key="1">
    <citation type="journal article" date="2014" name="Front. Microbiol.">
        <title>High frequency of phylogenetically diverse reductive dehalogenase-homologous genes in deep subseafloor sedimentary metagenomes.</title>
        <authorList>
            <person name="Kawai M."/>
            <person name="Futagami T."/>
            <person name="Toyoda A."/>
            <person name="Takaki Y."/>
            <person name="Nishi S."/>
            <person name="Hori S."/>
            <person name="Arai W."/>
            <person name="Tsubouchi T."/>
            <person name="Morono Y."/>
            <person name="Uchiyama I."/>
            <person name="Ito T."/>
            <person name="Fujiyama A."/>
            <person name="Inagaki F."/>
            <person name="Takami H."/>
        </authorList>
    </citation>
    <scope>NUCLEOTIDE SEQUENCE</scope>
    <source>
        <strain evidence="2">Expedition CK06-06</strain>
    </source>
</reference>
<proteinExistence type="predicted"/>
<dbReference type="EMBL" id="BARU01030960">
    <property type="protein sequence ID" value="GAH69214.1"/>
    <property type="molecule type" value="Genomic_DNA"/>
</dbReference>
<feature type="region of interest" description="Disordered" evidence="1">
    <location>
        <begin position="37"/>
        <end position="66"/>
    </location>
</feature>
<evidence type="ECO:0008006" key="3">
    <source>
        <dbReference type="Google" id="ProtNLM"/>
    </source>
</evidence>
<dbReference type="AlphaFoldDB" id="X1ISY2"/>
<protein>
    <recommendedName>
        <fullName evidence="3">C2H2-type domain-containing protein</fullName>
    </recommendedName>
</protein>
<evidence type="ECO:0000256" key="1">
    <source>
        <dbReference type="SAM" id="MobiDB-lite"/>
    </source>
</evidence>
<name>X1ISY2_9ZZZZ</name>
<organism evidence="2">
    <name type="scientific">marine sediment metagenome</name>
    <dbReference type="NCBI Taxonomy" id="412755"/>
    <lineage>
        <taxon>unclassified sequences</taxon>
        <taxon>metagenomes</taxon>
        <taxon>ecological metagenomes</taxon>
    </lineage>
</organism>
<evidence type="ECO:0000313" key="2">
    <source>
        <dbReference type="EMBL" id="GAH69214.1"/>
    </source>
</evidence>
<sequence length="136" mass="14811">MTEENNESNNNDKTLEAALADLQVSARLHKQQVRLSSLSPLGGQSDEPEALLTGQPLKLAEGQPDPRDAQITKALLDAYQQDDGWHCPKCGQVFTEPTPFAQHLIDELNRGLAAIASQTTGKQPPAPPQQPKTYET</sequence>
<feature type="region of interest" description="Disordered" evidence="1">
    <location>
        <begin position="115"/>
        <end position="136"/>
    </location>
</feature>
<gene>
    <name evidence="2" type="ORF">S03H2_49034</name>
</gene>
<accession>X1ISY2</accession>
<comment type="caution">
    <text evidence="2">The sequence shown here is derived from an EMBL/GenBank/DDBJ whole genome shotgun (WGS) entry which is preliminary data.</text>
</comment>